<dbReference type="EMBL" id="CABEHT010000001">
    <property type="protein sequence ID" value="VTS16973.1"/>
    <property type="molecule type" value="Genomic_DNA"/>
</dbReference>
<dbReference type="AlphaFoldDB" id="A0A4U9XTC7"/>
<dbReference type="RefSeq" id="WP_077353873.1">
    <property type="nucleotide sequence ID" value="NZ_CABEHT010000001.1"/>
</dbReference>
<proteinExistence type="predicted"/>
<evidence type="ECO:0000313" key="1">
    <source>
        <dbReference type="EMBL" id="VTS16973.1"/>
    </source>
</evidence>
<name>A0A4U9XTC7_9STRE</name>
<dbReference type="Proteomes" id="UP000394068">
    <property type="component" value="Unassembled WGS sequence"/>
</dbReference>
<sequence length="865" mass="102577">MKIDESNIKTKVISFPYYIKRSCEDVESYDNSKCFEKIFSLDDTIATMVKEITSKKNKLLNDMFTEVSQLSEDTYRQGIKQRRKVLRDSDNILVTDMEEFFSESIVDDYKEYRLLSKKIDELISMQMNEYLKMQREEIVYLKSLKNNKKFMSGICDSLNYENFQTMENFFNNESFDLKKSYRMARTLKNYRNRMKYKPSPFSTFVKSQIIKDTHQTVSLDKTVDFPPSIYLNEQVIFAVYLCLLNNFKLIDKNYIRINPTLCDNDTYYSILVTNQTLSPLSKYFFSERVIKLKKSSKLQEILSYINSGNVSLSDIIENFTQQIKTEFNDINEIISNIIYLSSIGVLVRNFNISQLDFNSLEKLKEIYKSGQYSSGIVEIFLEEVISMLCELKNNDYRWDKDAFLKKQLLDKVKIFLDEYMPTVDLDINFKNIILKNNISPEIESRKITCDSLRESIFYVEKIFRLFDDNIISKILLRNIFLKEFRNKEKVSLMEFYNKYQYVKRNNMQDIYLKDDRDLKLIKQLRIKFLKQIKKHKKIPVVNISKKFISELIAEFPIILLKKKNYSVYFQKEKDFIIINSIAPGNLRHFSRYIDSLNNSNQREFQRAAKYYFKKRSDNAEIVDIGTTLALNINKHKPLTESLIGYPGSFVTNMKHLSDIHIKYSEEFNNILVVDDSEKELEISPMGFQFHRTAPDLYSFLTLLSNSNGVELSIWDRYLMYFKSENSSHFPRIIVDNKIVIERETWKISSKTYLDKINGLETGLDKYIKTVKFFKEHEIGDTCFFYKGIEDIDGILKKDDLQTNIWLEKVLNSKFRKPQYCDLKSYFDYRNFLGILTEVKGRITLQEFLPNTEIAKEYLIDITEVE</sequence>
<protein>
    <submittedName>
        <fullName evidence="1">Lantibiotic dehydratase, C terminus</fullName>
    </submittedName>
</protein>
<gene>
    <name evidence="1" type="ORF">NCTC5386_01528</name>
</gene>
<organism evidence="1 2">
    <name type="scientific">Streptococcus pseudoporcinus</name>
    <dbReference type="NCBI Taxonomy" id="361101"/>
    <lineage>
        <taxon>Bacteria</taxon>
        <taxon>Bacillati</taxon>
        <taxon>Bacillota</taxon>
        <taxon>Bacilli</taxon>
        <taxon>Lactobacillales</taxon>
        <taxon>Streptococcaceae</taxon>
        <taxon>Streptococcus</taxon>
    </lineage>
</organism>
<evidence type="ECO:0000313" key="2">
    <source>
        <dbReference type="Proteomes" id="UP000394068"/>
    </source>
</evidence>
<accession>A0A4U9XTC7</accession>
<reference evidence="1 2" key="1">
    <citation type="submission" date="2019-05" db="EMBL/GenBank/DDBJ databases">
        <authorList>
            <consortium name="Pathogen Informatics"/>
        </authorList>
    </citation>
    <scope>NUCLEOTIDE SEQUENCE [LARGE SCALE GENOMIC DNA]</scope>
    <source>
        <strain evidence="1 2">NCTC5386</strain>
    </source>
</reference>